<dbReference type="PROSITE" id="PS50888">
    <property type="entry name" value="BHLH"/>
    <property type="match status" value="1"/>
</dbReference>
<dbReference type="InterPro" id="IPR011598">
    <property type="entry name" value="bHLH_dom"/>
</dbReference>
<comment type="subcellular location">
    <subcellularLocation>
        <location evidence="1">Nucleus</location>
    </subcellularLocation>
</comment>
<evidence type="ECO:0000313" key="10">
    <source>
        <dbReference type="Proteomes" id="UP000321393"/>
    </source>
</evidence>
<dbReference type="SUPFAM" id="SSF47459">
    <property type="entry name" value="HLH, helix-loop-helix DNA-binding domain"/>
    <property type="match status" value="1"/>
</dbReference>
<comment type="caution">
    <text evidence="9">The sequence shown here is derived from an EMBL/GenBank/DDBJ whole genome shotgun (WGS) entry which is preliminary data.</text>
</comment>
<dbReference type="OrthoDB" id="1890947at2759"/>
<dbReference type="SMART" id="SM00353">
    <property type="entry name" value="HLH"/>
    <property type="match status" value="1"/>
</dbReference>
<dbReference type="Gene3D" id="4.10.280.10">
    <property type="entry name" value="Helix-loop-helix DNA-binding domain"/>
    <property type="match status" value="1"/>
</dbReference>
<dbReference type="GO" id="GO:0003700">
    <property type="term" value="F:DNA-binding transcription factor activity"/>
    <property type="evidence" value="ECO:0007669"/>
    <property type="project" value="TreeGrafter"/>
</dbReference>
<evidence type="ECO:0000313" key="11">
    <source>
        <dbReference type="Proteomes" id="UP000321947"/>
    </source>
</evidence>
<keyword evidence="3" id="KW-0804">Transcription</keyword>
<dbReference type="CDD" id="cd04873">
    <property type="entry name" value="ACT_UUR-ACR-like"/>
    <property type="match status" value="1"/>
</dbReference>
<evidence type="ECO:0000256" key="4">
    <source>
        <dbReference type="ARBA" id="ARBA00023242"/>
    </source>
</evidence>
<dbReference type="AlphaFoldDB" id="A0A5D3CUN7"/>
<dbReference type="GO" id="GO:0005634">
    <property type="term" value="C:nucleus"/>
    <property type="evidence" value="ECO:0007669"/>
    <property type="project" value="UniProtKB-SubCell"/>
</dbReference>
<dbReference type="InterPro" id="IPR036638">
    <property type="entry name" value="HLH_DNA-bd_sf"/>
</dbReference>
<evidence type="ECO:0000313" key="8">
    <source>
        <dbReference type="EMBL" id="KAA0034313.1"/>
    </source>
</evidence>
<evidence type="ECO:0000256" key="3">
    <source>
        <dbReference type="ARBA" id="ARBA00023163"/>
    </source>
</evidence>
<name>A0A5D3CUN7_CUCMM</name>
<keyword evidence="5" id="KW-0175">Coiled coil</keyword>
<dbReference type="GO" id="GO:0043565">
    <property type="term" value="F:sequence-specific DNA binding"/>
    <property type="evidence" value="ECO:0007669"/>
    <property type="project" value="TreeGrafter"/>
</dbReference>
<dbReference type="EMBL" id="SSTD01008475">
    <property type="protein sequence ID" value="TYK15607.1"/>
    <property type="molecule type" value="Genomic_DNA"/>
</dbReference>
<evidence type="ECO:0000256" key="2">
    <source>
        <dbReference type="ARBA" id="ARBA00023015"/>
    </source>
</evidence>
<dbReference type="Pfam" id="PF22754">
    <property type="entry name" value="bHLH-TF_ACT-like_plant"/>
    <property type="match status" value="1"/>
</dbReference>
<dbReference type="PANTHER" id="PTHR31945:SF63">
    <property type="entry name" value="TRANSCRIPTION FACTOR BHLH90"/>
    <property type="match status" value="1"/>
</dbReference>
<dbReference type="GO" id="GO:0046983">
    <property type="term" value="F:protein dimerization activity"/>
    <property type="evidence" value="ECO:0007669"/>
    <property type="project" value="InterPro"/>
</dbReference>
<dbReference type="Proteomes" id="UP000321947">
    <property type="component" value="Unassembled WGS sequence"/>
</dbReference>
<feature type="compositionally biased region" description="Low complexity" evidence="6">
    <location>
        <begin position="219"/>
        <end position="236"/>
    </location>
</feature>
<feature type="domain" description="BHLH" evidence="7">
    <location>
        <begin position="287"/>
        <end position="336"/>
    </location>
</feature>
<sequence>MRSFEGALEFLRPLVEIKLWDYCIVWKSRDDDSLRFIDWVGCCCSGGVSDAGGKEEAGETIPAALCKDTRFRHFRRTNACQALAQFPSSISLNTGVHGDVLISNQPMWLTSGEASYFSSFSHELTGTRVLIPVSGGIVELFATKRMPREGEVIDFVMAHCNISLEQEFETESALLDAGLNEKILSSSTKYYSLNWPDPQPFLGFKSKLEILPSVSQSSSFPGCGEGSSSGSKPSPGLFNQPIHTSFESKAATHREELLEQQKNVVSDHSKILQKDEAKTGEKQEKEVYKSKNLMTERRRRNKIRDRLYTLRALVPNISKMDRASIIVDAIGYIRELEENVKSLQNELIQLEHKDCQKNKHLKISPLEKTNDDINSWSFVQDDQPMFILNEEKPMEVEVEVMRINERDFLIKLFCKRKQGGVVSSIEAMYSLGLQVIDVNITTFGGMVLNIFHVEANENDIQPKRLRDSLMKLTS</sequence>
<feature type="region of interest" description="Disordered" evidence="6">
    <location>
        <begin position="262"/>
        <end position="283"/>
    </location>
</feature>
<keyword evidence="2" id="KW-0805">Transcription regulation</keyword>
<reference evidence="10 11" key="1">
    <citation type="submission" date="2019-08" db="EMBL/GenBank/DDBJ databases">
        <title>Draft genome sequences of two oriental melons (Cucumis melo L. var makuwa).</title>
        <authorList>
            <person name="Kwon S.-Y."/>
        </authorList>
    </citation>
    <scope>NUCLEOTIDE SEQUENCE [LARGE SCALE GENOMIC DNA]</scope>
    <source>
        <strain evidence="11">cv. Chang Bougi</strain>
        <strain evidence="10">cv. SW 3</strain>
        <tissue evidence="9">Leaf</tissue>
    </source>
</reference>
<dbReference type="EMBL" id="SSTE01020484">
    <property type="protein sequence ID" value="KAA0034313.1"/>
    <property type="molecule type" value="Genomic_DNA"/>
</dbReference>
<organism evidence="9 11">
    <name type="scientific">Cucumis melo var. makuwa</name>
    <name type="common">Oriental melon</name>
    <dbReference type="NCBI Taxonomy" id="1194695"/>
    <lineage>
        <taxon>Eukaryota</taxon>
        <taxon>Viridiplantae</taxon>
        <taxon>Streptophyta</taxon>
        <taxon>Embryophyta</taxon>
        <taxon>Tracheophyta</taxon>
        <taxon>Spermatophyta</taxon>
        <taxon>Magnoliopsida</taxon>
        <taxon>eudicotyledons</taxon>
        <taxon>Gunneridae</taxon>
        <taxon>Pentapetalae</taxon>
        <taxon>rosids</taxon>
        <taxon>fabids</taxon>
        <taxon>Cucurbitales</taxon>
        <taxon>Cucurbitaceae</taxon>
        <taxon>Benincaseae</taxon>
        <taxon>Cucumis</taxon>
    </lineage>
</organism>
<gene>
    <name evidence="9" type="ORF">E5676_scaffold35G001040</name>
    <name evidence="8" type="ORF">E6C27_scaffold65G003130</name>
</gene>
<feature type="region of interest" description="Disordered" evidence="6">
    <location>
        <begin position="219"/>
        <end position="242"/>
    </location>
</feature>
<protein>
    <submittedName>
        <fullName evidence="9">Transcription factor ABORTED MICROSPORES</fullName>
    </submittedName>
</protein>
<dbReference type="PANTHER" id="PTHR31945">
    <property type="entry name" value="TRANSCRIPTION FACTOR SCREAM2-RELATED"/>
    <property type="match status" value="1"/>
</dbReference>
<evidence type="ECO:0000259" key="7">
    <source>
        <dbReference type="PROSITE" id="PS50888"/>
    </source>
</evidence>
<keyword evidence="4" id="KW-0539">Nucleus</keyword>
<dbReference type="InterPro" id="IPR025610">
    <property type="entry name" value="MYC/MYB_N"/>
</dbReference>
<dbReference type="InterPro" id="IPR051358">
    <property type="entry name" value="TF_AMS/ICE1/BHLH6-like"/>
</dbReference>
<dbReference type="Proteomes" id="UP000321393">
    <property type="component" value="Unassembled WGS sequence"/>
</dbReference>
<dbReference type="SMR" id="A0A5D3CUN7"/>
<evidence type="ECO:0000313" key="9">
    <source>
        <dbReference type="EMBL" id="TYK15607.1"/>
    </source>
</evidence>
<dbReference type="Pfam" id="PF14215">
    <property type="entry name" value="bHLH-MYC_N"/>
    <property type="match status" value="1"/>
</dbReference>
<evidence type="ECO:0000256" key="6">
    <source>
        <dbReference type="SAM" id="MobiDB-lite"/>
    </source>
</evidence>
<feature type="coiled-coil region" evidence="5">
    <location>
        <begin position="326"/>
        <end position="353"/>
    </location>
</feature>
<dbReference type="InterPro" id="IPR054502">
    <property type="entry name" value="bHLH-TF_ACT-like_plant"/>
</dbReference>
<dbReference type="Pfam" id="PF00010">
    <property type="entry name" value="HLH"/>
    <property type="match status" value="1"/>
</dbReference>
<evidence type="ECO:0000256" key="1">
    <source>
        <dbReference type="ARBA" id="ARBA00004123"/>
    </source>
</evidence>
<proteinExistence type="predicted"/>
<accession>A0A5D3CUN7</accession>
<evidence type="ECO:0000256" key="5">
    <source>
        <dbReference type="SAM" id="Coils"/>
    </source>
</evidence>